<dbReference type="Proteomes" id="UP000316093">
    <property type="component" value="Chromosome"/>
</dbReference>
<accession>A0A4Y5Z771</accession>
<reference evidence="1 2" key="1">
    <citation type="submission" date="2019-06" db="EMBL/GenBank/DDBJ databases">
        <title>A complete genome sequence for Luteibacter pinisoli MAH-14.</title>
        <authorList>
            <person name="Baltrus D.A."/>
        </authorList>
    </citation>
    <scope>NUCLEOTIDE SEQUENCE [LARGE SCALE GENOMIC DNA]</scope>
    <source>
        <strain evidence="1 2">MAH-14</strain>
    </source>
</reference>
<organism evidence="1 2">
    <name type="scientific">Luteibacter pinisoli</name>
    <dbReference type="NCBI Taxonomy" id="2589080"/>
    <lineage>
        <taxon>Bacteria</taxon>
        <taxon>Pseudomonadati</taxon>
        <taxon>Pseudomonadota</taxon>
        <taxon>Gammaproteobacteria</taxon>
        <taxon>Lysobacterales</taxon>
        <taxon>Rhodanobacteraceae</taxon>
        <taxon>Luteibacter</taxon>
    </lineage>
</organism>
<dbReference type="KEGG" id="lpy:FIV34_13605"/>
<name>A0A4Y5Z771_9GAMM</name>
<dbReference type="RefSeq" id="WP_139983637.1">
    <property type="nucleotide sequence ID" value="NZ_CP041046.1"/>
</dbReference>
<dbReference type="InterPro" id="IPR046163">
    <property type="entry name" value="DUF6165"/>
</dbReference>
<dbReference type="EMBL" id="CP041046">
    <property type="protein sequence ID" value="QDE40175.1"/>
    <property type="molecule type" value="Genomic_DNA"/>
</dbReference>
<sequence>MSLIQTPVSYGELIDKMTILEIKLQQMTDPAKLANVRNELELLDATWKNDKASETDIQDERNRLLAVNQRLWVIEDDIRVKEKAQEFDNDFIQLARRVYFENDERAAVKREINLKLGSTLVEEKSYKDYGAKPQF</sequence>
<gene>
    <name evidence="1" type="ORF">FIV34_13605</name>
</gene>
<evidence type="ECO:0000313" key="1">
    <source>
        <dbReference type="EMBL" id="QDE40175.1"/>
    </source>
</evidence>
<evidence type="ECO:0000313" key="2">
    <source>
        <dbReference type="Proteomes" id="UP000316093"/>
    </source>
</evidence>
<dbReference type="OrthoDB" id="9155693at2"/>
<keyword evidence="2" id="KW-1185">Reference proteome</keyword>
<dbReference type="Pfam" id="PF19662">
    <property type="entry name" value="DUF6165"/>
    <property type="match status" value="1"/>
</dbReference>
<proteinExistence type="predicted"/>
<protein>
    <submittedName>
        <fullName evidence="1">Uncharacterized protein</fullName>
    </submittedName>
</protein>
<dbReference type="AlphaFoldDB" id="A0A4Y5Z771"/>